<dbReference type="Proteomes" id="UP000428325">
    <property type="component" value="Chromosome"/>
</dbReference>
<feature type="transmembrane region" description="Helical" evidence="1">
    <location>
        <begin position="143"/>
        <end position="162"/>
    </location>
</feature>
<dbReference type="KEGG" id="hra:EI982_04270"/>
<dbReference type="GeneID" id="43368720"/>
<keyword evidence="3" id="KW-1185">Reference proteome</keyword>
<sequence>MWVRSEYAGELAVLTTWFAALIPWNVTFANLGDGALLFVRFPLFQVRYTFGVPIAAGIAVVDPLTATAFQRGQALELPYRLWTVGAGIFAAALVVSAVYYRREAWAESWPVDPVRLLGTLLLATGVVLAAATYFLLSRGFPGIPIPIGVVFLLLFGVVLLTVDRTE</sequence>
<proteinExistence type="predicted"/>
<evidence type="ECO:0008006" key="4">
    <source>
        <dbReference type="Google" id="ProtNLM"/>
    </source>
</evidence>
<name>A0A6B9F6T6_9EURY</name>
<keyword evidence="1" id="KW-1133">Transmembrane helix</keyword>
<dbReference type="InterPro" id="IPR055971">
    <property type="entry name" value="DUF7549"/>
</dbReference>
<dbReference type="Pfam" id="PF24417">
    <property type="entry name" value="DUF7549"/>
    <property type="match status" value="1"/>
</dbReference>
<feature type="transmembrane region" description="Helical" evidence="1">
    <location>
        <begin position="7"/>
        <end position="26"/>
    </location>
</feature>
<dbReference type="AlphaFoldDB" id="A0A6B9F6T6"/>
<keyword evidence="1" id="KW-0812">Transmembrane</keyword>
<feature type="transmembrane region" description="Helical" evidence="1">
    <location>
        <begin position="46"/>
        <end position="69"/>
    </location>
</feature>
<feature type="transmembrane region" description="Helical" evidence="1">
    <location>
        <begin position="81"/>
        <end position="100"/>
    </location>
</feature>
<dbReference type="RefSeq" id="WP_157688287.1">
    <property type="nucleotide sequence ID" value="NZ_CP034345.1"/>
</dbReference>
<organism evidence="2 3">
    <name type="scientific">Haloplanus rallus</name>
    <dbReference type="NCBI Taxonomy" id="1816183"/>
    <lineage>
        <taxon>Archaea</taxon>
        <taxon>Methanobacteriati</taxon>
        <taxon>Methanobacteriota</taxon>
        <taxon>Stenosarchaea group</taxon>
        <taxon>Halobacteria</taxon>
        <taxon>Halobacteriales</taxon>
        <taxon>Haloferacaceae</taxon>
        <taxon>Haloplanus</taxon>
    </lineage>
</organism>
<feature type="transmembrane region" description="Helical" evidence="1">
    <location>
        <begin position="116"/>
        <end position="136"/>
    </location>
</feature>
<reference evidence="2 3" key="1">
    <citation type="submission" date="2018-12" db="EMBL/GenBank/DDBJ databases">
        <title>Complete genome sequence of Haloplanus rallus MBLA0036.</title>
        <authorList>
            <person name="Nam Y.-d."/>
            <person name="Kang J."/>
            <person name="Chung W.-H."/>
            <person name="Park Y.S."/>
        </authorList>
    </citation>
    <scope>NUCLEOTIDE SEQUENCE [LARGE SCALE GENOMIC DNA]</scope>
    <source>
        <strain evidence="2 3">MBLA0036</strain>
    </source>
</reference>
<evidence type="ECO:0000313" key="3">
    <source>
        <dbReference type="Proteomes" id="UP000428325"/>
    </source>
</evidence>
<gene>
    <name evidence="2" type="ORF">EI982_04270</name>
</gene>
<keyword evidence="1" id="KW-0472">Membrane</keyword>
<evidence type="ECO:0000313" key="2">
    <source>
        <dbReference type="EMBL" id="QGX94051.1"/>
    </source>
</evidence>
<dbReference type="OrthoDB" id="238194at2157"/>
<accession>A0A6B9F6T6</accession>
<dbReference type="EMBL" id="CP034345">
    <property type="protein sequence ID" value="QGX94051.1"/>
    <property type="molecule type" value="Genomic_DNA"/>
</dbReference>
<evidence type="ECO:0000256" key="1">
    <source>
        <dbReference type="SAM" id="Phobius"/>
    </source>
</evidence>
<protein>
    <recommendedName>
        <fullName evidence="4">TIGR04206 family protein</fullName>
    </recommendedName>
</protein>